<dbReference type="EMBL" id="QGMK01001027">
    <property type="protein sequence ID" value="TVY73624.1"/>
    <property type="molecule type" value="Genomic_DNA"/>
</dbReference>
<dbReference type="InterPro" id="IPR032710">
    <property type="entry name" value="NTF2-like_dom_sf"/>
</dbReference>
<evidence type="ECO:0008006" key="3">
    <source>
        <dbReference type="Google" id="ProtNLM"/>
    </source>
</evidence>
<keyword evidence="2" id="KW-1185">Reference proteome</keyword>
<gene>
    <name evidence="1" type="ORF">LSUE1_G006180</name>
</gene>
<dbReference type="OrthoDB" id="3468019at2759"/>
<name>A0A8T9C0L6_9HELO</name>
<accession>A0A8T9C0L6</accession>
<reference evidence="1 2" key="1">
    <citation type="submission" date="2018-05" db="EMBL/GenBank/DDBJ databases">
        <title>Genome sequencing and assembly of the regulated plant pathogen Lachnellula willkommii and related sister species for the development of diagnostic species identification markers.</title>
        <authorList>
            <person name="Giroux E."/>
            <person name="Bilodeau G."/>
        </authorList>
    </citation>
    <scope>NUCLEOTIDE SEQUENCE [LARGE SCALE GENOMIC DNA]</scope>
    <source>
        <strain evidence="1 2">CBS 268.59</strain>
    </source>
</reference>
<evidence type="ECO:0000313" key="2">
    <source>
        <dbReference type="Proteomes" id="UP000469558"/>
    </source>
</evidence>
<dbReference type="PANTHER" id="PTHR39401">
    <property type="entry name" value="SNOAL-LIKE DOMAIN-CONTAINING PROTEIN"/>
    <property type="match status" value="1"/>
</dbReference>
<organism evidence="1 2">
    <name type="scientific">Lachnellula suecica</name>
    <dbReference type="NCBI Taxonomy" id="602035"/>
    <lineage>
        <taxon>Eukaryota</taxon>
        <taxon>Fungi</taxon>
        <taxon>Dikarya</taxon>
        <taxon>Ascomycota</taxon>
        <taxon>Pezizomycotina</taxon>
        <taxon>Leotiomycetes</taxon>
        <taxon>Helotiales</taxon>
        <taxon>Lachnaceae</taxon>
        <taxon>Lachnellula</taxon>
    </lineage>
</organism>
<dbReference type="PANTHER" id="PTHR39401:SF1">
    <property type="entry name" value="SNOAL-LIKE DOMAIN-CONTAINING PROTEIN"/>
    <property type="match status" value="1"/>
</dbReference>
<dbReference type="Gene3D" id="3.10.450.50">
    <property type="match status" value="1"/>
</dbReference>
<dbReference type="Proteomes" id="UP000469558">
    <property type="component" value="Unassembled WGS sequence"/>
</dbReference>
<proteinExistence type="predicted"/>
<dbReference type="AlphaFoldDB" id="A0A8T9C0L6"/>
<dbReference type="SUPFAM" id="SSF54427">
    <property type="entry name" value="NTF2-like"/>
    <property type="match status" value="1"/>
</dbReference>
<evidence type="ECO:0000313" key="1">
    <source>
        <dbReference type="EMBL" id="TVY73624.1"/>
    </source>
</evidence>
<protein>
    <recommendedName>
        <fullName evidence="3">SnoaL-like domain-containing protein</fullName>
    </recommendedName>
</protein>
<comment type="caution">
    <text evidence="1">The sequence shown here is derived from an EMBL/GenBank/DDBJ whole genome shotgun (WGS) entry which is preliminary data.</text>
</comment>
<sequence length="145" mass="16169">MAHSYTSSYPSSTPIDAGIKAYFEAFYKTSDTPDAHEEYAGFFTKDATLVMGLKVGKGYDEILNIRKGMWAQVASRLHSPLKVYPFGEGAEEVMLHGKVAYTLKDGRKAEVDWAARANFVKNESGEWKMSFYQVYLDSAAMANAK</sequence>